<dbReference type="FunFam" id="4.10.280.10:FF:000002">
    <property type="entry name" value="Basic helix-loop-helix transcription factor"/>
    <property type="match status" value="1"/>
</dbReference>
<sequence length="331" mass="36730">MELFSNQHHQASLLSPSNLPNSFMEKNFPPQQLGEMSNETSYCFPYCYLSEAIPEFSNNSDSTARAYESSSSLDTVRNASSAGTQMSHSAVITDPGSPSGKRRKNRDSTSLCLAPLSNDAMESKTKKQKRPNGGLKKVEEKKPKGDEIKHKEVCGEPHEGYIHVRARRGQATDSHSLAERVRREKINKRMKMLQSLVPGCDGVSGKALMLDEIINYVQSLQNQVEFLSMKLASMNPMFDEFGVDFECLMNHPESMPHEQVPTVDQTNHSQATPSEATTVNYQMVDNSTPILQHGQGPTYFPQDGGNPMMQVGGHDQGCLNPLGFYSICSFQ</sequence>
<keyword evidence="3" id="KW-0805">Transcription regulation</keyword>
<evidence type="ECO:0000256" key="2">
    <source>
        <dbReference type="ARBA" id="ARBA00005510"/>
    </source>
</evidence>
<gene>
    <name evidence="9 10 11" type="primary">LOC109722826</name>
</gene>
<dbReference type="Proteomes" id="UP000515123">
    <property type="component" value="Linkage group 17"/>
</dbReference>
<keyword evidence="4" id="KW-0804">Transcription</keyword>
<dbReference type="CDD" id="cd18919">
    <property type="entry name" value="bHLH_AtBPE_like"/>
    <property type="match status" value="1"/>
</dbReference>
<dbReference type="PROSITE" id="PS50888">
    <property type="entry name" value="BHLH"/>
    <property type="match status" value="1"/>
</dbReference>
<dbReference type="GO" id="GO:0046983">
    <property type="term" value="F:protein dimerization activity"/>
    <property type="evidence" value="ECO:0007669"/>
    <property type="project" value="InterPro"/>
</dbReference>
<keyword evidence="8" id="KW-1185">Reference proteome</keyword>
<feature type="compositionally biased region" description="Basic and acidic residues" evidence="6">
    <location>
        <begin position="136"/>
        <end position="151"/>
    </location>
</feature>
<dbReference type="InterPro" id="IPR011598">
    <property type="entry name" value="bHLH_dom"/>
</dbReference>
<keyword evidence="5" id="KW-0539">Nucleus</keyword>
<dbReference type="Gene3D" id="4.10.280.10">
    <property type="entry name" value="Helix-loop-helix DNA-binding domain"/>
    <property type="match status" value="1"/>
</dbReference>
<dbReference type="GO" id="GO:0005634">
    <property type="term" value="C:nucleus"/>
    <property type="evidence" value="ECO:0007669"/>
    <property type="project" value="UniProtKB-SubCell"/>
</dbReference>
<dbReference type="RefSeq" id="XP_020106569.1">
    <property type="nucleotide sequence ID" value="XM_020250980.1"/>
</dbReference>
<dbReference type="GO" id="GO:0003700">
    <property type="term" value="F:DNA-binding transcription factor activity"/>
    <property type="evidence" value="ECO:0007669"/>
    <property type="project" value="TreeGrafter"/>
</dbReference>
<dbReference type="InterPro" id="IPR036638">
    <property type="entry name" value="HLH_DNA-bd_sf"/>
</dbReference>
<dbReference type="PANTHER" id="PTHR12565">
    <property type="entry name" value="STEROL REGULATORY ELEMENT-BINDING PROTEIN"/>
    <property type="match status" value="1"/>
</dbReference>
<feature type="compositionally biased region" description="Polar residues" evidence="6">
    <location>
        <begin position="75"/>
        <end position="90"/>
    </location>
</feature>
<dbReference type="RefSeq" id="XP_020106568.1">
    <property type="nucleotide sequence ID" value="XM_020250979.1"/>
</dbReference>
<proteinExistence type="inferred from homology"/>
<comment type="similarity">
    <text evidence="2">Belongs to the bHLH protein family.</text>
</comment>
<evidence type="ECO:0000256" key="5">
    <source>
        <dbReference type="ARBA" id="ARBA00023242"/>
    </source>
</evidence>
<evidence type="ECO:0000256" key="1">
    <source>
        <dbReference type="ARBA" id="ARBA00004123"/>
    </source>
</evidence>
<dbReference type="SUPFAM" id="SSF47459">
    <property type="entry name" value="HLH, helix-loop-helix DNA-binding domain"/>
    <property type="match status" value="1"/>
</dbReference>
<name>A0A6P5GF27_ANACO</name>
<feature type="region of interest" description="Disordered" evidence="6">
    <location>
        <begin position="75"/>
        <end position="151"/>
    </location>
</feature>
<organism evidence="10">
    <name type="scientific">Ananas comosus</name>
    <name type="common">Pineapple</name>
    <name type="synonym">Ananas ananas</name>
    <dbReference type="NCBI Taxonomy" id="4615"/>
    <lineage>
        <taxon>Eukaryota</taxon>
        <taxon>Viridiplantae</taxon>
        <taxon>Streptophyta</taxon>
        <taxon>Embryophyta</taxon>
        <taxon>Tracheophyta</taxon>
        <taxon>Spermatophyta</taxon>
        <taxon>Magnoliopsida</taxon>
        <taxon>Liliopsida</taxon>
        <taxon>Poales</taxon>
        <taxon>Bromeliaceae</taxon>
        <taxon>Bromelioideae</taxon>
        <taxon>Ananas</taxon>
    </lineage>
</organism>
<dbReference type="SMART" id="SM00353">
    <property type="entry name" value="HLH"/>
    <property type="match status" value="1"/>
</dbReference>
<feature type="domain" description="BHLH" evidence="7">
    <location>
        <begin position="170"/>
        <end position="220"/>
    </location>
</feature>
<evidence type="ECO:0000313" key="10">
    <source>
        <dbReference type="RefSeq" id="XP_020106569.1"/>
    </source>
</evidence>
<accession>A0A6P5GF27</accession>
<reference evidence="8" key="1">
    <citation type="journal article" date="2015" name="Nat. Genet.">
        <title>The pineapple genome and the evolution of CAM photosynthesis.</title>
        <authorList>
            <person name="Ming R."/>
            <person name="VanBuren R."/>
            <person name="Wai C.M."/>
            <person name="Tang H."/>
            <person name="Schatz M.C."/>
            <person name="Bowers J.E."/>
            <person name="Lyons E."/>
            <person name="Wang M.L."/>
            <person name="Chen J."/>
            <person name="Biggers E."/>
            <person name="Zhang J."/>
            <person name="Huang L."/>
            <person name="Zhang L."/>
            <person name="Miao W."/>
            <person name="Zhang J."/>
            <person name="Ye Z."/>
            <person name="Miao C."/>
            <person name="Lin Z."/>
            <person name="Wang H."/>
            <person name="Zhou H."/>
            <person name="Yim W.C."/>
            <person name="Priest H.D."/>
            <person name="Zheng C."/>
            <person name="Woodhouse M."/>
            <person name="Edger P.P."/>
            <person name="Guyot R."/>
            <person name="Guo H.B."/>
            <person name="Guo H."/>
            <person name="Zheng G."/>
            <person name="Singh R."/>
            <person name="Sharma A."/>
            <person name="Min X."/>
            <person name="Zheng Y."/>
            <person name="Lee H."/>
            <person name="Gurtowski J."/>
            <person name="Sedlazeck F.J."/>
            <person name="Harkess A."/>
            <person name="McKain M.R."/>
            <person name="Liao Z."/>
            <person name="Fang J."/>
            <person name="Liu J."/>
            <person name="Zhang X."/>
            <person name="Zhang Q."/>
            <person name="Hu W."/>
            <person name="Qin Y."/>
            <person name="Wang K."/>
            <person name="Chen L.Y."/>
            <person name="Shirley N."/>
            <person name="Lin Y.R."/>
            <person name="Liu L.Y."/>
            <person name="Hernandez A.G."/>
            <person name="Wright C.L."/>
            <person name="Bulone V."/>
            <person name="Tuskan G.A."/>
            <person name="Heath K."/>
            <person name="Zee F."/>
            <person name="Moore P.H."/>
            <person name="Sunkar R."/>
            <person name="Leebens-Mack J.H."/>
            <person name="Mockler T."/>
            <person name="Bennetzen J.L."/>
            <person name="Freeling M."/>
            <person name="Sankoff D."/>
            <person name="Paterson A.H."/>
            <person name="Zhu X."/>
            <person name="Yang X."/>
            <person name="Smith J.A."/>
            <person name="Cushman J.C."/>
            <person name="Paull R.E."/>
            <person name="Yu Q."/>
        </authorList>
    </citation>
    <scope>NUCLEOTIDE SEQUENCE [LARGE SCALE GENOMIC DNA]</scope>
    <source>
        <strain evidence="8">cv. F153</strain>
    </source>
</reference>
<evidence type="ECO:0000259" key="7">
    <source>
        <dbReference type="PROSITE" id="PS50888"/>
    </source>
</evidence>
<feature type="compositionally biased region" description="Low complexity" evidence="6">
    <location>
        <begin position="12"/>
        <end position="22"/>
    </location>
</feature>
<dbReference type="InterPro" id="IPR024097">
    <property type="entry name" value="bHLH_ZIP_TF"/>
</dbReference>
<dbReference type="OrthoDB" id="1928604at2759"/>
<feature type="region of interest" description="Disordered" evidence="6">
    <location>
        <begin position="1"/>
        <end position="35"/>
    </location>
</feature>
<dbReference type="AlphaFoldDB" id="A0A6P5GF27"/>
<dbReference type="RefSeq" id="XP_020106570.1">
    <property type="nucleotide sequence ID" value="XM_020250981.1"/>
</dbReference>
<evidence type="ECO:0000256" key="6">
    <source>
        <dbReference type="SAM" id="MobiDB-lite"/>
    </source>
</evidence>
<comment type="subcellular location">
    <subcellularLocation>
        <location evidence="1">Nucleus</location>
    </subcellularLocation>
</comment>
<evidence type="ECO:0000256" key="3">
    <source>
        <dbReference type="ARBA" id="ARBA00023015"/>
    </source>
</evidence>
<evidence type="ECO:0000313" key="11">
    <source>
        <dbReference type="RefSeq" id="XP_020106570.1"/>
    </source>
</evidence>
<evidence type="ECO:0000313" key="8">
    <source>
        <dbReference type="Proteomes" id="UP000515123"/>
    </source>
</evidence>
<dbReference type="PANTHER" id="PTHR12565:SF431">
    <property type="entry name" value="TRANSCRIPTION FACTOR BHLH137"/>
    <property type="match status" value="1"/>
</dbReference>
<protein>
    <submittedName>
        <fullName evidence="9 10">Transcription factor bHLH137-like</fullName>
    </submittedName>
</protein>
<feature type="compositionally biased region" description="Polar residues" evidence="6">
    <location>
        <begin position="1"/>
        <end position="10"/>
    </location>
</feature>
<dbReference type="GeneID" id="109722826"/>
<evidence type="ECO:0000313" key="9">
    <source>
        <dbReference type="RefSeq" id="XP_020106568.1"/>
    </source>
</evidence>
<evidence type="ECO:0000256" key="4">
    <source>
        <dbReference type="ARBA" id="ARBA00023163"/>
    </source>
</evidence>
<dbReference type="Pfam" id="PF00010">
    <property type="entry name" value="HLH"/>
    <property type="match status" value="1"/>
</dbReference>
<reference evidence="9 10" key="2">
    <citation type="submission" date="2025-04" db="UniProtKB">
        <authorList>
            <consortium name="RefSeq"/>
        </authorList>
    </citation>
    <scope>IDENTIFICATION</scope>
    <source>
        <tissue evidence="9 10">Leaf</tissue>
    </source>
</reference>